<evidence type="ECO:0000256" key="4">
    <source>
        <dbReference type="ARBA" id="ARBA00022679"/>
    </source>
</evidence>
<dbReference type="CDD" id="cd13645">
    <property type="entry name" value="PBP2_HuPBGD_like"/>
    <property type="match status" value="1"/>
</dbReference>
<dbReference type="Pfam" id="PF01379">
    <property type="entry name" value="Porphobil_deam"/>
    <property type="match status" value="1"/>
</dbReference>
<dbReference type="InterPro" id="IPR036803">
    <property type="entry name" value="Porphobilinogen_deaminase_C_sf"/>
</dbReference>
<dbReference type="InterPro" id="IPR022417">
    <property type="entry name" value="Porphobilin_deaminase_N"/>
</dbReference>
<accession>A0A4S4N127</accession>
<comment type="similarity">
    <text evidence="2">Belongs to the HMBS family.</text>
</comment>
<keyword evidence="5" id="KW-0350">Heme biosynthesis</keyword>
<evidence type="ECO:0000259" key="9">
    <source>
        <dbReference type="Pfam" id="PF01379"/>
    </source>
</evidence>
<reference evidence="11 12" key="1">
    <citation type="submission" date="2019-02" db="EMBL/GenBank/DDBJ databases">
        <title>Genome sequencing of the rare red list fungi Antrodiella citrinella (Flaviporus citrinellus).</title>
        <authorList>
            <person name="Buettner E."/>
            <person name="Kellner H."/>
        </authorList>
    </citation>
    <scope>NUCLEOTIDE SEQUENCE [LARGE SCALE GENOMIC DNA]</scope>
    <source>
        <strain evidence="11 12">DSM 108506</strain>
    </source>
</reference>
<dbReference type="SUPFAM" id="SSF54782">
    <property type="entry name" value="Porphobilinogen deaminase (hydroxymethylbilane synthase), C-terminal domain"/>
    <property type="match status" value="1"/>
</dbReference>
<dbReference type="EMBL" id="SGPM01000018">
    <property type="protein sequence ID" value="THH32596.1"/>
    <property type="molecule type" value="Genomic_DNA"/>
</dbReference>
<dbReference type="AlphaFoldDB" id="A0A4S4N127"/>
<dbReference type="NCBIfam" id="TIGR00212">
    <property type="entry name" value="hemC"/>
    <property type="match status" value="1"/>
</dbReference>
<evidence type="ECO:0000256" key="5">
    <source>
        <dbReference type="ARBA" id="ARBA00023133"/>
    </source>
</evidence>
<keyword evidence="4" id="KW-0808">Transferase</keyword>
<evidence type="ECO:0000313" key="12">
    <source>
        <dbReference type="Proteomes" id="UP000308730"/>
    </source>
</evidence>
<dbReference type="FunFam" id="3.40.190.10:FF:000005">
    <property type="entry name" value="Porphobilinogen deaminase"/>
    <property type="match status" value="1"/>
</dbReference>
<evidence type="ECO:0000256" key="3">
    <source>
        <dbReference type="ARBA" id="ARBA00012655"/>
    </source>
</evidence>
<dbReference type="OrthoDB" id="564646at2759"/>
<dbReference type="SUPFAM" id="SSF53850">
    <property type="entry name" value="Periplasmic binding protein-like II"/>
    <property type="match status" value="1"/>
</dbReference>
<dbReference type="Proteomes" id="UP000308730">
    <property type="component" value="Unassembled WGS sequence"/>
</dbReference>
<evidence type="ECO:0000313" key="11">
    <source>
        <dbReference type="EMBL" id="THH32596.1"/>
    </source>
</evidence>
<sequence length="343" mass="37064">MSDERTFTLASRASQLAQVQTNLVRDAMAAKFPSATFATSFMSTSGDQNQSALYLLGGKALWTKELEVALKEGVVDMLVHSYKDVPTVLPEGCEIVGVMEREDPVDSLVVKEGLPWTTLGELPDGSVVGTSSVRRVAQLRRQFPKLVFLDVRGNLNTRLSKLDASDSPYVALILAKAGLVRLGWGSRVSSDLTPPILFHAVSQGALAIEIRTDDDAARAFCEAITHQPTFLRCAAERACLRVLEGGCSVPVGIHSDLQEGGLLTVTGCVTSLTGDRHVQHTQEAEVKTVADAERLGEKLANVLKASGAKEILDEINVDREKRIGEAKTQEEVQKIEHTMEGGN</sequence>
<keyword evidence="12" id="KW-1185">Reference proteome</keyword>
<dbReference type="PRINTS" id="PR00151">
    <property type="entry name" value="PORPHBDMNASE"/>
</dbReference>
<evidence type="ECO:0000256" key="2">
    <source>
        <dbReference type="ARBA" id="ARBA00005638"/>
    </source>
</evidence>
<name>A0A4S4N127_9APHY</name>
<evidence type="ECO:0000256" key="6">
    <source>
        <dbReference type="ARBA" id="ARBA00023244"/>
    </source>
</evidence>
<dbReference type="PANTHER" id="PTHR11557">
    <property type="entry name" value="PORPHOBILINOGEN DEAMINASE"/>
    <property type="match status" value="1"/>
</dbReference>
<feature type="domain" description="Porphobilinogen deaminase C-terminal" evidence="10">
    <location>
        <begin position="230"/>
        <end position="304"/>
    </location>
</feature>
<keyword evidence="6" id="KW-0627">Porphyrin biosynthesis</keyword>
<evidence type="ECO:0000259" key="10">
    <source>
        <dbReference type="Pfam" id="PF03900"/>
    </source>
</evidence>
<comment type="pathway">
    <text evidence="7">Porphyrin-containing compound metabolism.</text>
</comment>
<comment type="caution">
    <text evidence="11">The sequence shown here is derived from an EMBL/GenBank/DDBJ whole genome shotgun (WGS) entry which is preliminary data.</text>
</comment>
<evidence type="ECO:0000256" key="1">
    <source>
        <dbReference type="ARBA" id="ARBA00001916"/>
    </source>
</evidence>
<evidence type="ECO:0000256" key="7">
    <source>
        <dbReference type="ARBA" id="ARBA00023444"/>
    </source>
</evidence>
<dbReference type="Gene3D" id="3.30.160.40">
    <property type="entry name" value="Porphobilinogen deaminase, C-terminal domain"/>
    <property type="match status" value="1"/>
</dbReference>
<evidence type="ECO:0000256" key="8">
    <source>
        <dbReference type="ARBA" id="ARBA00030685"/>
    </source>
</evidence>
<comment type="cofactor">
    <cofactor evidence="1">
        <name>dipyrromethane</name>
        <dbReference type="ChEBI" id="CHEBI:60342"/>
    </cofactor>
</comment>
<dbReference type="PANTHER" id="PTHR11557:SF0">
    <property type="entry name" value="PORPHOBILINOGEN DEAMINASE"/>
    <property type="match status" value="1"/>
</dbReference>
<dbReference type="Gene3D" id="3.40.190.10">
    <property type="entry name" value="Periplasmic binding protein-like II"/>
    <property type="match status" value="2"/>
</dbReference>
<proteinExistence type="inferred from homology"/>
<organism evidence="11 12">
    <name type="scientific">Antrodiella citrinella</name>
    <dbReference type="NCBI Taxonomy" id="2447956"/>
    <lineage>
        <taxon>Eukaryota</taxon>
        <taxon>Fungi</taxon>
        <taxon>Dikarya</taxon>
        <taxon>Basidiomycota</taxon>
        <taxon>Agaricomycotina</taxon>
        <taxon>Agaricomycetes</taxon>
        <taxon>Polyporales</taxon>
        <taxon>Steccherinaceae</taxon>
        <taxon>Antrodiella</taxon>
    </lineage>
</organism>
<dbReference type="GO" id="GO:0006783">
    <property type="term" value="P:heme biosynthetic process"/>
    <property type="evidence" value="ECO:0007669"/>
    <property type="project" value="UniProtKB-KW"/>
</dbReference>
<dbReference type="Pfam" id="PF03900">
    <property type="entry name" value="Porphobil_deamC"/>
    <property type="match status" value="1"/>
</dbReference>
<dbReference type="GO" id="GO:0005737">
    <property type="term" value="C:cytoplasm"/>
    <property type="evidence" value="ECO:0007669"/>
    <property type="project" value="TreeGrafter"/>
</dbReference>
<dbReference type="InterPro" id="IPR022418">
    <property type="entry name" value="Porphobilinogen_deaminase_C"/>
</dbReference>
<protein>
    <recommendedName>
        <fullName evidence="3">hydroxymethylbilane synthase</fullName>
        <ecNumber evidence="3">2.5.1.61</ecNumber>
    </recommendedName>
    <alternativeName>
        <fullName evidence="8">Pre-uroporphyrinogen synthase</fullName>
    </alternativeName>
</protein>
<dbReference type="InterPro" id="IPR000860">
    <property type="entry name" value="HemC"/>
</dbReference>
<dbReference type="EC" id="2.5.1.61" evidence="3"/>
<gene>
    <name evidence="11" type="ORF">EUX98_g1595</name>
</gene>
<dbReference type="GO" id="GO:0004418">
    <property type="term" value="F:hydroxymethylbilane synthase activity"/>
    <property type="evidence" value="ECO:0007669"/>
    <property type="project" value="UniProtKB-EC"/>
</dbReference>
<dbReference type="PIRSF" id="PIRSF001438">
    <property type="entry name" value="4pyrrol_synth_OHMeBilane_synth"/>
    <property type="match status" value="1"/>
</dbReference>
<feature type="domain" description="Porphobilinogen deaminase N-terminal" evidence="9">
    <location>
        <begin position="8"/>
        <end position="217"/>
    </location>
</feature>